<feature type="region of interest" description="Disordered" evidence="7">
    <location>
        <begin position="322"/>
        <end position="345"/>
    </location>
</feature>
<dbReference type="InterPro" id="IPR007066">
    <property type="entry name" value="RNA_pol_Rpb1_3"/>
</dbReference>
<comment type="similarity">
    <text evidence="1">Belongs to the RNA polymerase beta' chain family.</text>
</comment>
<dbReference type="InterPro" id="IPR007075">
    <property type="entry name" value="RNA_pol_Rpb1_6"/>
</dbReference>
<dbReference type="Gene3D" id="1.10.150.390">
    <property type="match status" value="1"/>
</dbReference>
<dbReference type="GO" id="GO:0003677">
    <property type="term" value="F:DNA binding"/>
    <property type="evidence" value="ECO:0007669"/>
    <property type="project" value="InterPro"/>
</dbReference>
<dbReference type="PANTHER" id="PTHR19376:SF37">
    <property type="entry name" value="DNA-DIRECTED RNA POLYMERASE II SUBUNIT RPB1"/>
    <property type="match status" value="1"/>
</dbReference>
<dbReference type="InterPro" id="IPR007081">
    <property type="entry name" value="RNA_pol_Rpb1_5"/>
</dbReference>
<dbReference type="Pfam" id="PF04998">
    <property type="entry name" value="RNA_pol_Rpb1_5"/>
    <property type="match status" value="1"/>
</dbReference>
<evidence type="ECO:0000259" key="8">
    <source>
        <dbReference type="SMART" id="SM00663"/>
    </source>
</evidence>
<dbReference type="GO" id="GO:0003899">
    <property type="term" value="F:DNA-directed RNA polymerase activity"/>
    <property type="evidence" value="ECO:0007669"/>
    <property type="project" value="UniProtKB-EC"/>
</dbReference>
<evidence type="ECO:0000256" key="1">
    <source>
        <dbReference type="ARBA" id="ARBA00006460"/>
    </source>
</evidence>
<keyword evidence="6" id="KW-0804">Transcription</keyword>
<reference evidence="9" key="1">
    <citation type="journal article" date="2020" name="Nature">
        <title>Giant virus diversity and host interactions through global metagenomics.</title>
        <authorList>
            <person name="Schulz F."/>
            <person name="Roux S."/>
            <person name="Paez-Espino D."/>
            <person name="Jungbluth S."/>
            <person name="Walsh D.A."/>
            <person name="Denef V.J."/>
            <person name="McMahon K.D."/>
            <person name="Konstantinidis K.T."/>
            <person name="Eloe-Fadrosh E.A."/>
            <person name="Kyrpides N.C."/>
            <person name="Woyke T."/>
        </authorList>
    </citation>
    <scope>NUCLEOTIDE SEQUENCE</scope>
    <source>
        <strain evidence="9">GVMAG-S-1014582-52</strain>
    </source>
</reference>
<evidence type="ECO:0000313" key="9">
    <source>
        <dbReference type="EMBL" id="QHU33026.1"/>
    </source>
</evidence>
<dbReference type="Gene3D" id="6.20.50.80">
    <property type="match status" value="1"/>
</dbReference>
<dbReference type="PANTHER" id="PTHR19376">
    <property type="entry name" value="DNA-DIRECTED RNA POLYMERASE"/>
    <property type="match status" value="1"/>
</dbReference>
<sequence length="1501" mass="170468">METSKNTYSIITDSIEPITRIDFSIYSNNDVIKDSAIENQNGKDPNGIVLAEIYNNNEPVEGGVVDKRLGVTEGNLECSTCGERALKCPGHFGHIKFVEPVFHMGYLPYIKIILSCICIRCHKLLVYKNEDEVARLLKNKTGKQRFAEIKNLTKGVTYCQKTNYGCGTPAHHIYIDKKNTNVFLLAVPIKRSGDSDDTGEDKKKRTPQILTPQFCYDMLRLISDEDCMIMGMDPKKSRPEDMIITNFPVPPVPVRPSIRIEIGSSTTTDDDLTHKLVDIIKNHENLKDAKGDGSLSKVTSINDDFTLLQFHVATFFDNQVIGSPKSQQKNNKQTKSLSERLKGKEGRVRGNLMGKRVDMSGRTVITSDPFIALNEVGIPINIAMNLTYPVIVNKDNIDYLSQLVKNGRNKYPGANFVIKSIIDKEGNETKQIVHLKYRTKLLVLKPGDTVERHLVDGDIVLFNRQPSLHKMSMMGHKIHVLKDPQYLTFRVNVSVTGPYNADFDGDEMNIHIPQSIQTVTELFLIANASLRFISPATSKIAINAKQDTLMGSYLLTNKDTLIDWKDAMNILMATSKGLTNKIIKGKKYVGRYMYSQIIPSKINIVKTKDNGEFIMRILNGYITDGQLGGSEITNILHKTWFQCGSRETTHFIDDLQRMILKWLIRYGFTVGIGDAIVPDKVHRYIKDIIETKRKEVLSAITEYENDPEIMTYEAFELNIQGLLRETIQANVEKIIMNNFKTEGGLFIAISSGSSGAAMNAGQIIGCVGQVIVESKRIPKKFNNRTIPMFYQHDDSGYARGFCSSSFLKGLDPAEFFFHVMAGREGIINTAIKTADTGYIQRKLIKILEDIKVEYDGTVRNANDKIIQYVYGDNGINTEKQIEQKIELVTANNNIIREKYIHSKEEITEFRNKYSTNDKYTVELNEQLYRKLVSMRDRIRTIQKLINTSAIAFRDTYMMPVDLKQYILEIINKENRKNDIIVDPYYVLSKIKEMYSGSYSKITKYNNPTSIKKEDEKKIKFLLKFYLYDTLAPKKCTDIYKLNKEEFDEIVMYFRKTLLRAKIEGGEMVGFIAAQSIGEPITQVNLKSFHKSGTGKTVSYGLPRIKELLGASKNIRTPITKIILEDYCKNDKIAANKIASHLKYTTLRDIIDNVDIYYDPNPHDENSIMRKDEVDNVFEAPQGKMGCQNKIQGLPWILRLTLSKEKMIDRNINMTEIKTSFCHNWSSRYEDAKGPKKDYKKILDKISQCAIVSNYDNSQVPIIHIRFDANNYNYGTFIQFQDMIINKYKIKGILGIDESNNIQEETYVDFDEEGNRQNKKQYVIITEGINLSEIAQINGINLSETICNDIETIREIYGIEAARSTYIKEFMLAITDSGGYSNYQHIEMLADAVTHMGGIIPVNRHGANKLDTDPFSRASFEKTVEQMLAAAAFGESDHIRSVSARIMVGSLINGGTGCFDLLLDHDKVKKVASRKPIIQQSSVVIKKSTAIENLIKRKKKID</sequence>
<dbReference type="Pfam" id="PF04983">
    <property type="entry name" value="RNA_pol_Rpb1_3"/>
    <property type="match status" value="1"/>
</dbReference>
<dbReference type="InterPro" id="IPR038120">
    <property type="entry name" value="Rpb1_funnel_sf"/>
</dbReference>
<dbReference type="Gene3D" id="3.30.1490.180">
    <property type="entry name" value="RNA polymerase ii"/>
    <property type="match status" value="1"/>
</dbReference>
<keyword evidence="5" id="KW-0548">Nucleotidyltransferase</keyword>
<dbReference type="SUPFAM" id="SSF64484">
    <property type="entry name" value="beta and beta-prime subunits of DNA dependent RNA-polymerase"/>
    <property type="match status" value="1"/>
</dbReference>
<dbReference type="InterPro" id="IPR000722">
    <property type="entry name" value="RNA_pol_asu"/>
</dbReference>
<dbReference type="InterPro" id="IPR038593">
    <property type="entry name" value="RNA_pol_Rpb1_7_sf"/>
</dbReference>
<dbReference type="EMBL" id="MN740556">
    <property type="protein sequence ID" value="QHU33026.1"/>
    <property type="molecule type" value="Genomic_DNA"/>
</dbReference>
<dbReference type="InterPro" id="IPR045867">
    <property type="entry name" value="DNA-dir_RpoC_beta_prime"/>
</dbReference>
<dbReference type="Gene3D" id="6.10.250.2940">
    <property type="match status" value="1"/>
</dbReference>
<dbReference type="Pfam" id="PF04997">
    <property type="entry name" value="RNA_pol_Rpb1_1"/>
    <property type="match status" value="1"/>
</dbReference>
<dbReference type="GO" id="GO:0006351">
    <property type="term" value="P:DNA-templated transcription"/>
    <property type="evidence" value="ECO:0007669"/>
    <property type="project" value="InterPro"/>
</dbReference>
<dbReference type="InterPro" id="IPR007073">
    <property type="entry name" value="RNA_pol_Rpb1_7"/>
</dbReference>
<dbReference type="InterPro" id="IPR007080">
    <property type="entry name" value="RNA_pol_Rpb1_1"/>
</dbReference>
<dbReference type="EC" id="2.7.7.6" evidence="2"/>
<evidence type="ECO:0000256" key="5">
    <source>
        <dbReference type="ARBA" id="ARBA00022695"/>
    </source>
</evidence>
<dbReference type="GO" id="GO:0005665">
    <property type="term" value="C:RNA polymerase II, core complex"/>
    <property type="evidence" value="ECO:0007669"/>
    <property type="project" value="TreeGrafter"/>
</dbReference>
<protein>
    <recommendedName>
        <fullName evidence="2">DNA-directed RNA polymerase</fullName>
        <ecNumber evidence="2">2.7.7.6</ecNumber>
    </recommendedName>
</protein>
<feature type="compositionally biased region" description="Low complexity" evidence="7">
    <location>
        <begin position="323"/>
        <end position="336"/>
    </location>
</feature>
<dbReference type="FunFam" id="2.40.40.20:FF:000019">
    <property type="entry name" value="DNA-directed RNA polymerase II subunit RPB1"/>
    <property type="match status" value="1"/>
</dbReference>
<evidence type="ECO:0000256" key="6">
    <source>
        <dbReference type="ARBA" id="ARBA00023163"/>
    </source>
</evidence>
<dbReference type="InterPro" id="IPR007083">
    <property type="entry name" value="RNA_pol_Rpb1_4"/>
</dbReference>
<name>A0A6C0LQ64_9ZZZZ</name>
<organism evidence="9">
    <name type="scientific">viral metagenome</name>
    <dbReference type="NCBI Taxonomy" id="1070528"/>
    <lineage>
        <taxon>unclassified sequences</taxon>
        <taxon>metagenomes</taxon>
        <taxon>organismal metagenomes</taxon>
    </lineage>
</organism>
<feature type="domain" description="RNA polymerase N-terminal" evidence="8">
    <location>
        <begin position="240"/>
        <end position="556"/>
    </location>
</feature>
<dbReference type="Gene3D" id="2.40.40.20">
    <property type="match status" value="1"/>
</dbReference>
<dbReference type="SMART" id="SM00663">
    <property type="entry name" value="RPOLA_N"/>
    <property type="match status" value="1"/>
</dbReference>
<accession>A0A6C0LQ64</accession>
<dbReference type="Gene3D" id="3.30.1360.140">
    <property type="match status" value="1"/>
</dbReference>
<dbReference type="Pfam" id="PF05000">
    <property type="entry name" value="RNA_pol_Rpb1_4"/>
    <property type="match status" value="1"/>
</dbReference>
<dbReference type="Gene3D" id="1.10.132.30">
    <property type="match status" value="1"/>
</dbReference>
<evidence type="ECO:0000256" key="4">
    <source>
        <dbReference type="ARBA" id="ARBA00022679"/>
    </source>
</evidence>
<keyword evidence="3" id="KW-0240">DNA-directed RNA polymerase</keyword>
<dbReference type="InterPro" id="IPR044893">
    <property type="entry name" value="RNA_pol_Rpb1_clamp_domain"/>
</dbReference>
<evidence type="ECO:0000256" key="7">
    <source>
        <dbReference type="SAM" id="MobiDB-lite"/>
    </source>
</evidence>
<dbReference type="InterPro" id="IPR042102">
    <property type="entry name" value="RNA_pol_Rpb1_3_sf"/>
</dbReference>
<dbReference type="Gene3D" id="1.10.274.100">
    <property type="entry name" value="RNA polymerase Rpb1, domain 3"/>
    <property type="match status" value="1"/>
</dbReference>
<dbReference type="Gene3D" id="4.10.860.120">
    <property type="entry name" value="RNA polymerase II, clamp domain"/>
    <property type="match status" value="1"/>
</dbReference>
<dbReference type="Pfam" id="PF04990">
    <property type="entry name" value="RNA_pol_Rpb1_7"/>
    <property type="match status" value="1"/>
</dbReference>
<dbReference type="Pfam" id="PF00623">
    <property type="entry name" value="RNA_pol_Rpb1_2"/>
    <property type="match status" value="1"/>
</dbReference>
<evidence type="ECO:0000256" key="3">
    <source>
        <dbReference type="ARBA" id="ARBA00022478"/>
    </source>
</evidence>
<proteinExistence type="inferred from homology"/>
<dbReference type="InterPro" id="IPR006592">
    <property type="entry name" value="RNA_pol_N"/>
</dbReference>
<keyword evidence="4" id="KW-0808">Transferase</keyword>
<evidence type="ECO:0000256" key="2">
    <source>
        <dbReference type="ARBA" id="ARBA00012418"/>
    </source>
</evidence>
<dbReference type="Pfam" id="PF04992">
    <property type="entry name" value="RNA_pol_Rpb1_6"/>
    <property type="match status" value="1"/>
</dbReference>